<dbReference type="InterPro" id="IPR017927">
    <property type="entry name" value="FAD-bd_FR_type"/>
</dbReference>
<dbReference type="Pfam" id="PF04954">
    <property type="entry name" value="SIP"/>
    <property type="match status" value="1"/>
</dbReference>
<dbReference type="RefSeq" id="WP_307241115.1">
    <property type="nucleotide sequence ID" value="NZ_JAUSUZ010000001.1"/>
</dbReference>
<dbReference type="SUPFAM" id="SSF63380">
    <property type="entry name" value="Riboflavin synthase domain-like"/>
    <property type="match status" value="1"/>
</dbReference>
<dbReference type="InterPro" id="IPR013113">
    <property type="entry name" value="SIP_FAD-bd"/>
</dbReference>
<organism evidence="2 3">
    <name type="scientific">Catenuloplanes indicus</name>
    <dbReference type="NCBI Taxonomy" id="137267"/>
    <lineage>
        <taxon>Bacteria</taxon>
        <taxon>Bacillati</taxon>
        <taxon>Actinomycetota</taxon>
        <taxon>Actinomycetes</taxon>
        <taxon>Micromonosporales</taxon>
        <taxon>Micromonosporaceae</taxon>
        <taxon>Catenuloplanes</taxon>
    </lineage>
</organism>
<name>A0AAE3W064_9ACTN</name>
<dbReference type="Gene3D" id="2.40.30.10">
    <property type="entry name" value="Translation factors"/>
    <property type="match status" value="1"/>
</dbReference>
<dbReference type="FunFam" id="2.40.30.10:FF:000131">
    <property type="entry name" value="NADPH-dependent ferric siderophore reductase"/>
    <property type="match status" value="1"/>
</dbReference>
<feature type="domain" description="FAD-binding FR-type" evidence="1">
    <location>
        <begin position="8"/>
        <end position="133"/>
    </location>
</feature>
<dbReference type="PANTHER" id="PTHR30157:SF0">
    <property type="entry name" value="NADPH-DEPENDENT FERRIC-CHELATE REDUCTASE"/>
    <property type="match status" value="1"/>
</dbReference>
<dbReference type="InterPro" id="IPR007037">
    <property type="entry name" value="SIP_rossman_dom"/>
</dbReference>
<gene>
    <name evidence="2" type="ORF">J2S42_003892</name>
</gene>
<sequence>MPEPRRTPQARTARVTRTERITPHMIRVWLTGDELAGFGAGEFSDHYVKLCFPQDGVDYPDPLDMAAVRRDMPRELWPRVRTYTVRSWNPATLELAIDFVHHGDEGIAGPWADRARPGDTLTMLGPGGAYLPDPAAGWHLLIGDESALPAIGASLERLPLGAQARVFIEVSGLEEEQKLPTDGLAEIIWVHRGDAVVGAKLIETVRAAVPAFPAGDLQAFVHGEANFVKEFRRLLKLELGVPMNRLSISGYWRRGADEDGWQSSKAEWNRRVEEEEAALVAR</sequence>
<dbReference type="AlphaFoldDB" id="A0AAE3W064"/>
<dbReference type="Proteomes" id="UP001240236">
    <property type="component" value="Unassembled WGS sequence"/>
</dbReference>
<evidence type="ECO:0000313" key="3">
    <source>
        <dbReference type="Proteomes" id="UP001240236"/>
    </source>
</evidence>
<dbReference type="InterPro" id="IPR017938">
    <property type="entry name" value="Riboflavin_synthase-like_b-brl"/>
</dbReference>
<accession>A0AAE3W064</accession>
<evidence type="ECO:0000259" key="1">
    <source>
        <dbReference type="PROSITE" id="PS51384"/>
    </source>
</evidence>
<comment type="caution">
    <text evidence="2">The sequence shown here is derived from an EMBL/GenBank/DDBJ whole genome shotgun (WGS) entry which is preliminary data.</text>
</comment>
<protein>
    <submittedName>
        <fullName evidence="2">NADPH-dependent ferric siderophore reductase</fullName>
    </submittedName>
</protein>
<dbReference type="Pfam" id="PF08021">
    <property type="entry name" value="FAD_binding_9"/>
    <property type="match status" value="1"/>
</dbReference>
<dbReference type="Gene3D" id="3.40.50.80">
    <property type="entry name" value="Nucleotide-binding domain of ferredoxin-NADP reductase (FNR) module"/>
    <property type="match status" value="1"/>
</dbReference>
<dbReference type="GO" id="GO:0016491">
    <property type="term" value="F:oxidoreductase activity"/>
    <property type="evidence" value="ECO:0007669"/>
    <property type="project" value="InterPro"/>
</dbReference>
<dbReference type="CDD" id="cd06193">
    <property type="entry name" value="siderophore_interacting"/>
    <property type="match status" value="1"/>
</dbReference>
<reference evidence="2 3" key="1">
    <citation type="submission" date="2023-07" db="EMBL/GenBank/DDBJ databases">
        <title>Sequencing the genomes of 1000 actinobacteria strains.</title>
        <authorList>
            <person name="Klenk H.-P."/>
        </authorList>
    </citation>
    <scope>NUCLEOTIDE SEQUENCE [LARGE SCALE GENOMIC DNA]</scope>
    <source>
        <strain evidence="2 3">DSM 44709</strain>
    </source>
</reference>
<dbReference type="EMBL" id="JAUSUZ010000001">
    <property type="protein sequence ID" value="MDQ0367223.1"/>
    <property type="molecule type" value="Genomic_DNA"/>
</dbReference>
<dbReference type="InterPro" id="IPR039374">
    <property type="entry name" value="SIP_fam"/>
</dbReference>
<dbReference type="InterPro" id="IPR039261">
    <property type="entry name" value="FNR_nucleotide-bd"/>
</dbReference>
<dbReference type="PROSITE" id="PS51384">
    <property type="entry name" value="FAD_FR"/>
    <property type="match status" value="1"/>
</dbReference>
<dbReference type="PANTHER" id="PTHR30157">
    <property type="entry name" value="FERRIC REDUCTASE, NADPH-DEPENDENT"/>
    <property type="match status" value="1"/>
</dbReference>
<evidence type="ECO:0000313" key="2">
    <source>
        <dbReference type="EMBL" id="MDQ0367223.1"/>
    </source>
</evidence>
<keyword evidence="3" id="KW-1185">Reference proteome</keyword>
<proteinExistence type="predicted"/>